<dbReference type="KEGG" id="caj:CIG1485E_1254"/>
<evidence type="ECO:0000256" key="1">
    <source>
        <dbReference type="SAM" id="SignalP"/>
    </source>
</evidence>
<gene>
    <name evidence="3" type="ORF">CIG1485E_1254</name>
</gene>
<proteinExistence type="predicted"/>
<dbReference type="InterPro" id="IPR013783">
    <property type="entry name" value="Ig-like_fold"/>
</dbReference>
<feature type="domain" description="Fibronectin type-III" evidence="2">
    <location>
        <begin position="130"/>
        <end position="223"/>
    </location>
</feature>
<protein>
    <submittedName>
        <fullName evidence="3">Fibronectin type III domain-containing protein</fullName>
    </submittedName>
</protein>
<dbReference type="SMART" id="SM00060">
    <property type="entry name" value="FN3"/>
    <property type="match status" value="3"/>
</dbReference>
<dbReference type="Gene3D" id="2.60.40.10">
    <property type="entry name" value="Immunoglobulins"/>
    <property type="match status" value="4"/>
</dbReference>
<dbReference type="RefSeq" id="WP_038454701.1">
    <property type="nucleotide sequence ID" value="NZ_CP009043.1"/>
</dbReference>
<dbReference type="EMBL" id="CP009043">
    <property type="protein sequence ID" value="AII15088.1"/>
    <property type="molecule type" value="Genomic_DNA"/>
</dbReference>
<dbReference type="OrthoDB" id="9810925at2"/>
<dbReference type="PROSITE" id="PS50853">
    <property type="entry name" value="FN3"/>
    <property type="match status" value="2"/>
</dbReference>
<dbReference type="STRING" id="1244531.CIG2463D_1345"/>
<evidence type="ECO:0000313" key="3">
    <source>
        <dbReference type="EMBL" id="AII15088.1"/>
    </source>
</evidence>
<dbReference type="AlphaFoldDB" id="A0A076FBK8"/>
<dbReference type="eggNOG" id="COG4733">
    <property type="taxonomic scope" value="Bacteria"/>
</dbReference>
<dbReference type="InterPro" id="IPR036116">
    <property type="entry name" value="FN3_sf"/>
</dbReference>
<feature type="domain" description="Fibronectin type-III" evidence="2">
    <location>
        <begin position="32"/>
        <end position="127"/>
    </location>
</feature>
<evidence type="ECO:0000259" key="2">
    <source>
        <dbReference type="PROSITE" id="PS50853"/>
    </source>
</evidence>
<keyword evidence="1" id="KW-0732">Signal</keyword>
<dbReference type="CDD" id="cd00063">
    <property type="entry name" value="FN3"/>
    <property type="match status" value="2"/>
</dbReference>
<keyword evidence="4" id="KW-1185">Reference proteome</keyword>
<dbReference type="HOGENOM" id="CLU_680919_0_0_7"/>
<sequence length="405" mass="44967">MKKLILSLSALALMIVISGCAPSSPAKTDPTLPAITDLRTISDMTQIAFEWNPISDERVSGYYLYRSNPNDNAQMNQIAKIKDRFATHYVDTGLIPSTEYKYELRTYDKNGNVSDRGDIVNASTTKLIESVSFTQAIYGLPKRVKILWRPHPDSRVASYLIERNDISSDKWYQIAEVKGRLNAEYIDDGLDSNHHYRYRILVKTLDGIVSKPSEVISAQTKALPNLVTNVQATTNLPKKITLNWDANMNEDFAHYNIYRASNDIFPLIKVTETSATTYDDLINENGAQRYYKITAVDKDGLESPKQQTSIVGSTLGYPKAPIITGATFNGIGVDLSWEGGSDARSVKYTITKSSSAGDEVISDIVGTSYSDSNIQLNMEYTYKIVGVDDYGINSLDSKKAVVVAK</sequence>
<feature type="chain" id="PRO_5001711875" evidence="1">
    <location>
        <begin position="22"/>
        <end position="405"/>
    </location>
</feature>
<dbReference type="Proteomes" id="UP000028486">
    <property type="component" value="Chromosome"/>
</dbReference>
<accession>A0A076FBK8</accession>
<organism evidence="3 4">
    <name type="scientific">Campylobacter iguaniorum</name>
    <dbReference type="NCBI Taxonomy" id="1244531"/>
    <lineage>
        <taxon>Bacteria</taxon>
        <taxon>Pseudomonadati</taxon>
        <taxon>Campylobacterota</taxon>
        <taxon>Epsilonproteobacteria</taxon>
        <taxon>Campylobacterales</taxon>
        <taxon>Campylobacteraceae</taxon>
        <taxon>Campylobacter</taxon>
    </lineage>
</organism>
<feature type="signal peptide" evidence="1">
    <location>
        <begin position="1"/>
        <end position="21"/>
    </location>
</feature>
<dbReference type="InterPro" id="IPR003961">
    <property type="entry name" value="FN3_dom"/>
</dbReference>
<dbReference type="SUPFAM" id="SSF49265">
    <property type="entry name" value="Fibronectin type III"/>
    <property type="match status" value="2"/>
</dbReference>
<name>A0A076FBK8_9BACT</name>
<dbReference type="PROSITE" id="PS51257">
    <property type="entry name" value="PROKAR_LIPOPROTEIN"/>
    <property type="match status" value="1"/>
</dbReference>
<evidence type="ECO:0000313" key="4">
    <source>
        <dbReference type="Proteomes" id="UP000028486"/>
    </source>
</evidence>
<reference evidence="4" key="1">
    <citation type="journal article" date="2014" name="Genome Announc.">
        <title>Complete Genome Sequence of Campylobacter iguaniorum Strain 1485ET, Isolated from a Bearded Dragon (Pogona vitticeps).</title>
        <authorList>
            <person name="Gilbert M.J."/>
            <person name="Miller W.G."/>
            <person name="Yee E."/>
            <person name="Kik M."/>
            <person name="Wagenaar J.A."/>
            <person name="Duim B."/>
        </authorList>
    </citation>
    <scope>NUCLEOTIDE SEQUENCE [LARGE SCALE GENOMIC DNA]</scope>
    <source>
        <strain evidence="4">1485E</strain>
    </source>
</reference>